<name>A0ABV9N8X9_9FLAO</name>
<accession>A0ABV9N8X9</accession>
<organism evidence="1 2">
    <name type="scientific">Geojedonia litorea</name>
    <dbReference type="NCBI Taxonomy" id="1268269"/>
    <lineage>
        <taxon>Bacteria</taxon>
        <taxon>Pseudomonadati</taxon>
        <taxon>Bacteroidota</taxon>
        <taxon>Flavobacteriia</taxon>
        <taxon>Flavobacteriales</taxon>
        <taxon>Flavobacteriaceae</taxon>
        <taxon>Geojedonia</taxon>
    </lineage>
</organism>
<dbReference type="RefSeq" id="WP_387964083.1">
    <property type="nucleotide sequence ID" value="NZ_JBHSGP010000014.1"/>
</dbReference>
<proteinExistence type="predicted"/>
<dbReference type="InterPro" id="IPR024422">
    <property type="entry name" value="Protein_unknown_function_OB"/>
</dbReference>
<dbReference type="Pfam" id="PF12869">
    <property type="entry name" value="tRNA_anti-like"/>
    <property type="match status" value="1"/>
</dbReference>
<keyword evidence="2" id="KW-1185">Reference proteome</keyword>
<gene>
    <name evidence="1" type="ORF">ACFO5O_12000</name>
</gene>
<dbReference type="EMBL" id="JBHSGP010000014">
    <property type="protein sequence ID" value="MFC4723048.1"/>
    <property type="molecule type" value="Genomic_DNA"/>
</dbReference>
<evidence type="ECO:0000313" key="1">
    <source>
        <dbReference type="EMBL" id="MFC4723048.1"/>
    </source>
</evidence>
<dbReference type="Proteomes" id="UP001595953">
    <property type="component" value="Unassembled WGS sequence"/>
</dbReference>
<reference evidence="2" key="1">
    <citation type="journal article" date="2019" name="Int. J. Syst. Evol. Microbiol.">
        <title>The Global Catalogue of Microorganisms (GCM) 10K type strain sequencing project: providing services to taxonomists for standard genome sequencing and annotation.</title>
        <authorList>
            <consortium name="The Broad Institute Genomics Platform"/>
            <consortium name="The Broad Institute Genome Sequencing Center for Infectious Disease"/>
            <person name="Wu L."/>
            <person name="Ma J."/>
        </authorList>
    </citation>
    <scope>NUCLEOTIDE SEQUENCE [LARGE SCALE GENOMIC DNA]</scope>
    <source>
        <strain evidence="2">CCUG 63682</strain>
    </source>
</reference>
<comment type="caution">
    <text evidence="1">The sequence shown here is derived from an EMBL/GenBank/DDBJ whole genome shotgun (WGS) entry which is preliminary data.</text>
</comment>
<sequence length="123" mass="14333">MRKWIYLIVLLILGIFAYNYIYQEHRTIQNESPAFIVTAMELSSEFSTNPNASEQKYLNRTILIQGTITELNETNLVLNHHIFCQFDKKITTKDTVAKIKGRFIGYDNLLEELKLDQCSIISK</sequence>
<evidence type="ECO:0008006" key="3">
    <source>
        <dbReference type="Google" id="ProtNLM"/>
    </source>
</evidence>
<evidence type="ECO:0000313" key="2">
    <source>
        <dbReference type="Proteomes" id="UP001595953"/>
    </source>
</evidence>
<protein>
    <recommendedName>
        <fullName evidence="3">tRNA_anti-like</fullName>
    </recommendedName>
</protein>